<dbReference type="SMART" id="SM00267">
    <property type="entry name" value="GGDEF"/>
    <property type="match status" value="1"/>
</dbReference>
<keyword evidence="1" id="KW-1133">Transmembrane helix</keyword>
<keyword evidence="1" id="KW-0812">Transmembrane</keyword>
<dbReference type="InterPro" id="IPR013655">
    <property type="entry name" value="PAS_fold_3"/>
</dbReference>
<dbReference type="Gene3D" id="3.30.450.20">
    <property type="entry name" value="PAS domain"/>
    <property type="match status" value="1"/>
</dbReference>
<evidence type="ECO:0000259" key="3">
    <source>
        <dbReference type="PROSITE" id="PS50887"/>
    </source>
</evidence>
<dbReference type="InterPro" id="IPR000160">
    <property type="entry name" value="GGDEF_dom"/>
</dbReference>
<organism evidence="4 5">
    <name type="scientific">Bacillus yapensis</name>
    <dbReference type="NCBI Taxonomy" id="2492960"/>
    <lineage>
        <taxon>Bacteria</taxon>
        <taxon>Bacillati</taxon>
        <taxon>Bacillota</taxon>
        <taxon>Bacilli</taxon>
        <taxon>Bacillales</taxon>
        <taxon>Bacillaceae</taxon>
        <taxon>Bacillus</taxon>
    </lineage>
</organism>
<gene>
    <name evidence="4" type="ORF">EKG37_16765</name>
</gene>
<dbReference type="AlphaFoldDB" id="A0A431VYW6"/>
<dbReference type="CDD" id="cd01949">
    <property type="entry name" value="GGDEF"/>
    <property type="match status" value="1"/>
</dbReference>
<dbReference type="EMBL" id="RXNT01000015">
    <property type="protein sequence ID" value="RTR28404.1"/>
    <property type="molecule type" value="Genomic_DNA"/>
</dbReference>
<dbReference type="OrthoDB" id="9759607at2"/>
<dbReference type="PANTHER" id="PTHR44757">
    <property type="entry name" value="DIGUANYLATE CYCLASE DGCP"/>
    <property type="match status" value="1"/>
</dbReference>
<feature type="transmembrane region" description="Helical" evidence="1">
    <location>
        <begin position="6"/>
        <end position="24"/>
    </location>
</feature>
<evidence type="ECO:0000313" key="5">
    <source>
        <dbReference type="Proteomes" id="UP000271374"/>
    </source>
</evidence>
<reference evidence="4 5" key="1">
    <citation type="submission" date="2018-12" db="EMBL/GenBank/DDBJ databases">
        <title>Bacillus yapensis draft genome sequence.</title>
        <authorList>
            <person name="Yu L."/>
            <person name="Xu X."/>
            <person name="Tang X."/>
        </authorList>
    </citation>
    <scope>NUCLEOTIDE SEQUENCE [LARGE SCALE GENOMIC DNA]</scope>
    <source>
        <strain evidence="4 5">XXST-01</strain>
    </source>
</reference>
<evidence type="ECO:0000259" key="2">
    <source>
        <dbReference type="PROSITE" id="PS50112"/>
    </source>
</evidence>
<dbReference type="InterPro" id="IPR029787">
    <property type="entry name" value="Nucleotide_cyclase"/>
</dbReference>
<dbReference type="PROSITE" id="PS50887">
    <property type="entry name" value="GGDEF"/>
    <property type="match status" value="1"/>
</dbReference>
<dbReference type="SMART" id="SM00086">
    <property type="entry name" value="PAC"/>
    <property type="match status" value="1"/>
</dbReference>
<dbReference type="Gene3D" id="3.30.70.270">
    <property type="match status" value="1"/>
</dbReference>
<name>A0A431VYW6_9BACI</name>
<dbReference type="PANTHER" id="PTHR44757:SF2">
    <property type="entry name" value="BIOFILM ARCHITECTURE MAINTENANCE PROTEIN MBAA"/>
    <property type="match status" value="1"/>
</dbReference>
<dbReference type="InterPro" id="IPR043128">
    <property type="entry name" value="Rev_trsase/Diguanyl_cyclase"/>
</dbReference>
<evidence type="ECO:0000256" key="1">
    <source>
        <dbReference type="SAM" id="Phobius"/>
    </source>
</evidence>
<dbReference type="SUPFAM" id="SSF55785">
    <property type="entry name" value="PYP-like sensor domain (PAS domain)"/>
    <property type="match status" value="1"/>
</dbReference>
<protein>
    <submittedName>
        <fullName evidence="4">Diguanylate cyclase</fullName>
    </submittedName>
</protein>
<comment type="caution">
    <text evidence="4">The sequence shown here is derived from an EMBL/GenBank/DDBJ whole genome shotgun (WGS) entry which is preliminary data.</text>
</comment>
<dbReference type="SUPFAM" id="SSF55073">
    <property type="entry name" value="Nucleotide cyclase"/>
    <property type="match status" value="1"/>
</dbReference>
<dbReference type="NCBIfam" id="TIGR00229">
    <property type="entry name" value="sensory_box"/>
    <property type="match status" value="1"/>
</dbReference>
<dbReference type="CDD" id="cd00130">
    <property type="entry name" value="PAS"/>
    <property type="match status" value="1"/>
</dbReference>
<dbReference type="InterPro" id="IPR000014">
    <property type="entry name" value="PAS"/>
</dbReference>
<keyword evidence="5" id="KW-1185">Reference proteome</keyword>
<dbReference type="InterPro" id="IPR001610">
    <property type="entry name" value="PAC"/>
</dbReference>
<dbReference type="NCBIfam" id="TIGR00254">
    <property type="entry name" value="GGDEF"/>
    <property type="match status" value="1"/>
</dbReference>
<dbReference type="RefSeq" id="WP_126409963.1">
    <property type="nucleotide sequence ID" value="NZ_RXNT01000015.1"/>
</dbReference>
<dbReference type="PROSITE" id="PS50112">
    <property type="entry name" value="PAS"/>
    <property type="match status" value="1"/>
</dbReference>
<dbReference type="InterPro" id="IPR052155">
    <property type="entry name" value="Biofilm_reg_signaling"/>
</dbReference>
<feature type="domain" description="PAS" evidence="2">
    <location>
        <begin position="34"/>
        <end position="109"/>
    </location>
</feature>
<keyword evidence="1" id="KW-0472">Membrane</keyword>
<sequence length="317" mass="36744">MGVMYFSFGLIVGIIICQVCIKFVKKKWKSSFNNKERILQLLEGSTDVIYHFDIKPEMGHRYISPALDKFLGEGIIEEAFENPFVPLELIHPEDYDQFIKKLNGTLDYSQPIIQRWRDKEGEYRWFEEYTTPIYENGELVAIQGIMRNIDEKIKLRKDLEFQINHDALTDIYNRTFFESIFSDLDGQIDTSAGIVLCDLDELKFRNDNFGHKAGDELIQEAATLLNQFSSDDIMVARIGGDEFVLLVVEKTEKEIEHLVQDITTEIHRHNEIDSNINIKLSIGHAYTSHSLGKMTELFAQADRNMYKDKSSRKQLLG</sequence>
<proteinExistence type="predicted"/>
<evidence type="ECO:0000313" key="4">
    <source>
        <dbReference type="EMBL" id="RTR28404.1"/>
    </source>
</evidence>
<dbReference type="Proteomes" id="UP000271374">
    <property type="component" value="Unassembled WGS sequence"/>
</dbReference>
<accession>A0A431VYW6</accession>
<dbReference type="Pfam" id="PF08447">
    <property type="entry name" value="PAS_3"/>
    <property type="match status" value="1"/>
</dbReference>
<dbReference type="InterPro" id="IPR035965">
    <property type="entry name" value="PAS-like_dom_sf"/>
</dbReference>
<feature type="domain" description="GGDEF" evidence="3">
    <location>
        <begin position="190"/>
        <end position="317"/>
    </location>
</feature>
<dbReference type="Pfam" id="PF00990">
    <property type="entry name" value="GGDEF"/>
    <property type="match status" value="1"/>
</dbReference>